<evidence type="ECO:0000313" key="2">
    <source>
        <dbReference type="Proteomes" id="UP000199013"/>
    </source>
</evidence>
<reference evidence="2" key="1">
    <citation type="submission" date="2016-02" db="EMBL/GenBank/DDBJ databases">
        <authorList>
            <person name="Wibberg D."/>
        </authorList>
    </citation>
    <scope>NUCLEOTIDE SEQUENCE [LARGE SCALE GENOMIC DNA]</scope>
</reference>
<proteinExistence type="predicted"/>
<protein>
    <submittedName>
        <fullName evidence="1">Uncharacterized protein</fullName>
    </submittedName>
</protein>
<gene>
    <name evidence="1" type="ORF">FDG2_0794</name>
</gene>
<name>A0A1C3NUD5_9ACTN</name>
<sequence>MSYFRSIRMRVVDGLQPPPDCSYWWAPSMVVVTASEPRH</sequence>
<keyword evidence="2" id="KW-1185">Reference proteome</keyword>
<organism evidence="1 2">
    <name type="scientific">Candidatus Protofrankia californiensis</name>
    <dbReference type="NCBI Taxonomy" id="1839754"/>
    <lineage>
        <taxon>Bacteria</taxon>
        <taxon>Bacillati</taxon>
        <taxon>Actinomycetota</taxon>
        <taxon>Actinomycetes</taxon>
        <taxon>Frankiales</taxon>
        <taxon>Frankiaceae</taxon>
        <taxon>Protofrankia</taxon>
    </lineage>
</organism>
<evidence type="ECO:0000313" key="1">
    <source>
        <dbReference type="EMBL" id="SBW18723.1"/>
    </source>
</evidence>
<accession>A0A1C3NUD5</accession>
<dbReference type="EMBL" id="FLUV01000314">
    <property type="protein sequence ID" value="SBW18723.1"/>
    <property type="molecule type" value="Genomic_DNA"/>
</dbReference>
<dbReference type="AlphaFoldDB" id="A0A1C3NUD5"/>
<dbReference type="Proteomes" id="UP000199013">
    <property type="component" value="Unassembled WGS sequence"/>
</dbReference>